<evidence type="ECO:0000313" key="5">
    <source>
        <dbReference type="EMBL" id="KAF2864379.1"/>
    </source>
</evidence>
<proteinExistence type="predicted"/>
<feature type="compositionally biased region" description="Pro residues" evidence="3">
    <location>
        <begin position="467"/>
        <end position="484"/>
    </location>
</feature>
<dbReference type="EMBL" id="MU005957">
    <property type="protein sequence ID" value="KAF2864379.1"/>
    <property type="molecule type" value="Genomic_DNA"/>
</dbReference>
<feature type="compositionally biased region" description="Polar residues" evidence="3">
    <location>
        <begin position="582"/>
        <end position="600"/>
    </location>
</feature>
<dbReference type="PRINTS" id="PR00452">
    <property type="entry name" value="SH3DOMAIN"/>
</dbReference>
<feature type="compositionally biased region" description="Basic and acidic residues" evidence="3">
    <location>
        <begin position="792"/>
        <end position="803"/>
    </location>
</feature>
<dbReference type="PANTHER" id="PTHR46026">
    <property type="entry name" value="RHO-TYPE GUANINE NUCLEOTIDE EXCHANGE FACTOR, ISOFORM F"/>
    <property type="match status" value="1"/>
</dbReference>
<dbReference type="InterPro" id="IPR036028">
    <property type="entry name" value="SH3-like_dom_sf"/>
</dbReference>
<feature type="compositionally biased region" description="Basic and acidic residues" evidence="3">
    <location>
        <begin position="405"/>
        <end position="416"/>
    </location>
</feature>
<feature type="compositionally biased region" description="Low complexity" evidence="3">
    <location>
        <begin position="134"/>
        <end position="146"/>
    </location>
</feature>
<feature type="compositionally biased region" description="Basic and acidic residues" evidence="3">
    <location>
        <begin position="346"/>
        <end position="358"/>
    </location>
</feature>
<protein>
    <recommendedName>
        <fullName evidence="4">SH3 domain-containing protein</fullName>
    </recommendedName>
</protein>
<evidence type="ECO:0000256" key="3">
    <source>
        <dbReference type="SAM" id="MobiDB-lite"/>
    </source>
</evidence>
<evidence type="ECO:0000256" key="1">
    <source>
        <dbReference type="ARBA" id="ARBA00022443"/>
    </source>
</evidence>
<feature type="compositionally biased region" description="Basic and acidic residues" evidence="3">
    <location>
        <begin position="370"/>
        <end position="381"/>
    </location>
</feature>
<accession>A0A6A7CBF5</accession>
<feature type="compositionally biased region" description="Pro residues" evidence="3">
    <location>
        <begin position="94"/>
        <end position="112"/>
    </location>
</feature>
<dbReference type="Proteomes" id="UP000799421">
    <property type="component" value="Unassembled WGS sequence"/>
</dbReference>
<feature type="compositionally biased region" description="Basic and acidic residues" evidence="3">
    <location>
        <begin position="223"/>
        <end position="239"/>
    </location>
</feature>
<feature type="compositionally biased region" description="Basic and acidic residues" evidence="3">
    <location>
        <begin position="442"/>
        <end position="459"/>
    </location>
</feature>
<feature type="domain" description="SH3" evidence="4">
    <location>
        <begin position="1"/>
        <end position="65"/>
    </location>
</feature>
<evidence type="ECO:0000313" key="6">
    <source>
        <dbReference type="Proteomes" id="UP000799421"/>
    </source>
</evidence>
<sequence length="1154" mass="126628">MVSFKVKAVYDYSSEHADDLQFTEGQVITVTQEEGDDWYTGTYTDGTGTRHEGLFPKNFVERFEPEIPVRPARPARTQEARPQAAEAAALSSPSVPPPAEQPAPPLVQPEQPPVATSQSEKPVTSPLTERPPEKVAAAPAAEQPPADVRGETAPKSPPPVAPKSSAFKDRIAAFNKAQQAPIAPVQFNKPQRNDYIKKPFVADPPKHSYVPPVQKSEPIQKPVVHDQKPTLAEGQKREPSPTQTEEDQEAPKPLSLKERMAMLQREQEAQRSRHADMAKKAVPKTPAKKPSDVAEAEQRSERVSQDRPRIPDAPPASSQDILSEAEETGHPAAGETGGEAAVSESADDHHREQDARENDVEEEEEMDEEELRKQRLRERMARLAGGQQGGGPFNPFGMPPVRKPSAPERKVSDSQESRPVMAQPIAIPGMGPAMPRVQSPLAEDKQLENSQEHVSRPPEDTILPSPKARPVPPPPPSGERPAPPSAAGDISVPPPPPSDRPAPPPPPRDRAVPAIPGHHDSSPTDRSAPPVPAESHPVAPSSPGPGSESDDEMSLKAKRSSAEMEPLPPRPGIPPPLPVHQEISQSTPIKRSSYLSSEADTPSELPSRAPPIPGHILPQREATHSSLQESEYEGDYDTDIASKAKHKDALEAHTHESSLDGSAPEVPRAAAPPPPQHMQPPRMSLDVPGAPPPAPPTIPQQTRAAPDTDEYDPFRYTGRPSLPVSHASPVVEHDVESDADEDEPQTAAPLPPRSARQSLEAAHPRQSMEVPHRLSTDVQRPRQSTDLQPPRHSQDVPRHIGRRSVDLGRTEEPIMARDIDLVPHTQWWTLPRPLPPALQARDDILWETEETQQSKRGGRTSTSKDVYVLYLDYSQTIFTAHFDPRDPYDARLEQRHEPPPAPLRPDQLQAYWGRFGKAIGEAANAAGHNKKDNILGDGTAASLPLALIQAQAGALLPVGTKAYGALVYANLANASTLQYDEIRPGDIVTLRQARFEGHSGAMKTKYKADYGPSHVGVVEEWDGSRRSLRCWEQGRERKAGVRSEKLRLGDLRNGEVRIWRVVGRQWVGWEIRALKVGQNSYALRLDKTLWHIFSDQGELYCKMGQWVEAESVLEEKLRGIGNMRDIEANLLCAIRMFDPDLAEEEPSGGPLLER</sequence>
<keyword evidence="6" id="KW-1185">Reference proteome</keyword>
<evidence type="ECO:0000259" key="4">
    <source>
        <dbReference type="PROSITE" id="PS50002"/>
    </source>
</evidence>
<feature type="compositionally biased region" description="Pro residues" evidence="3">
    <location>
        <begin position="689"/>
        <end position="698"/>
    </location>
</feature>
<dbReference type="Pfam" id="PF25459">
    <property type="entry name" value="AIM3_BBC1_C"/>
    <property type="match status" value="1"/>
</dbReference>
<dbReference type="SMART" id="SM00326">
    <property type="entry name" value="SH3"/>
    <property type="match status" value="1"/>
</dbReference>
<name>A0A6A7CBF5_9PEZI</name>
<keyword evidence="1 2" id="KW-0728">SH3 domain</keyword>
<dbReference type="AlphaFoldDB" id="A0A6A7CBF5"/>
<feature type="compositionally biased region" description="Basic and acidic residues" evidence="3">
    <location>
        <begin position="647"/>
        <end position="658"/>
    </location>
</feature>
<feature type="region of interest" description="Disordered" evidence="3">
    <location>
        <begin position="65"/>
        <end position="803"/>
    </location>
</feature>
<feature type="compositionally biased region" description="Basic and acidic residues" evidence="3">
    <location>
        <begin position="289"/>
        <end position="310"/>
    </location>
</feature>
<dbReference type="Gene3D" id="2.30.30.40">
    <property type="entry name" value="SH3 Domains"/>
    <property type="match status" value="1"/>
</dbReference>
<dbReference type="Pfam" id="PF00018">
    <property type="entry name" value="SH3_1"/>
    <property type="match status" value="1"/>
</dbReference>
<dbReference type="InterPro" id="IPR001452">
    <property type="entry name" value="SH3_domain"/>
</dbReference>
<dbReference type="PANTHER" id="PTHR46026:SF1">
    <property type="entry name" value="RHO-TYPE GUANINE NUCLEOTIDE EXCHANGE FACTOR, ISOFORM F"/>
    <property type="match status" value="1"/>
</dbReference>
<feature type="compositionally biased region" description="Pro residues" evidence="3">
    <location>
        <begin position="566"/>
        <end position="578"/>
    </location>
</feature>
<feature type="compositionally biased region" description="Basic and acidic residues" evidence="3">
    <location>
        <begin position="507"/>
        <end position="523"/>
    </location>
</feature>
<feature type="compositionally biased region" description="Polar residues" evidence="3">
    <location>
        <begin position="776"/>
        <end position="787"/>
    </location>
</feature>
<dbReference type="SUPFAM" id="SSF50044">
    <property type="entry name" value="SH3-domain"/>
    <property type="match status" value="1"/>
</dbReference>
<feature type="compositionally biased region" description="Polar residues" evidence="3">
    <location>
        <begin position="116"/>
        <end position="127"/>
    </location>
</feature>
<feature type="compositionally biased region" description="Acidic residues" evidence="3">
    <location>
        <begin position="359"/>
        <end position="369"/>
    </location>
</feature>
<organism evidence="5 6">
    <name type="scientific">Piedraia hortae CBS 480.64</name>
    <dbReference type="NCBI Taxonomy" id="1314780"/>
    <lineage>
        <taxon>Eukaryota</taxon>
        <taxon>Fungi</taxon>
        <taxon>Dikarya</taxon>
        <taxon>Ascomycota</taxon>
        <taxon>Pezizomycotina</taxon>
        <taxon>Dothideomycetes</taxon>
        <taxon>Dothideomycetidae</taxon>
        <taxon>Capnodiales</taxon>
        <taxon>Piedraiaceae</taxon>
        <taxon>Piedraia</taxon>
    </lineage>
</organism>
<evidence type="ECO:0000256" key="2">
    <source>
        <dbReference type="PROSITE-ProRule" id="PRU00192"/>
    </source>
</evidence>
<dbReference type="PROSITE" id="PS50002">
    <property type="entry name" value="SH3"/>
    <property type="match status" value="1"/>
</dbReference>
<gene>
    <name evidence="5" type="ORF">K470DRAFT_267235</name>
</gene>
<reference evidence="5" key="1">
    <citation type="journal article" date="2020" name="Stud. Mycol.">
        <title>101 Dothideomycetes genomes: a test case for predicting lifestyles and emergence of pathogens.</title>
        <authorList>
            <person name="Haridas S."/>
            <person name="Albert R."/>
            <person name="Binder M."/>
            <person name="Bloem J."/>
            <person name="Labutti K."/>
            <person name="Salamov A."/>
            <person name="Andreopoulos B."/>
            <person name="Baker S."/>
            <person name="Barry K."/>
            <person name="Bills G."/>
            <person name="Bluhm B."/>
            <person name="Cannon C."/>
            <person name="Castanera R."/>
            <person name="Culley D."/>
            <person name="Daum C."/>
            <person name="Ezra D."/>
            <person name="Gonzalez J."/>
            <person name="Henrissat B."/>
            <person name="Kuo A."/>
            <person name="Liang C."/>
            <person name="Lipzen A."/>
            <person name="Lutzoni F."/>
            <person name="Magnuson J."/>
            <person name="Mondo S."/>
            <person name="Nolan M."/>
            <person name="Ohm R."/>
            <person name="Pangilinan J."/>
            <person name="Park H.-J."/>
            <person name="Ramirez L."/>
            <person name="Alfaro M."/>
            <person name="Sun H."/>
            <person name="Tritt A."/>
            <person name="Yoshinaga Y."/>
            <person name="Zwiers L.-H."/>
            <person name="Turgeon B."/>
            <person name="Goodwin S."/>
            <person name="Spatafora J."/>
            <person name="Crous P."/>
            <person name="Grigoriev I."/>
        </authorList>
    </citation>
    <scope>NUCLEOTIDE SEQUENCE</scope>
    <source>
        <strain evidence="5">CBS 480.64</strain>
    </source>
</reference>
<feature type="compositionally biased region" description="Basic and acidic residues" evidence="3">
    <location>
        <begin position="255"/>
        <end position="279"/>
    </location>
</feature>
<dbReference type="OrthoDB" id="207120at2759"/>
<feature type="compositionally biased region" description="Pro residues" evidence="3">
    <location>
        <begin position="492"/>
        <end position="506"/>
    </location>
</feature>
<feature type="compositionally biased region" description="Low complexity" evidence="3">
    <location>
        <begin position="72"/>
        <end position="93"/>
    </location>
</feature>
<dbReference type="InterPro" id="IPR057402">
    <property type="entry name" value="AIM3_BBC1_C"/>
</dbReference>